<keyword evidence="3" id="KW-1185">Reference proteome</keyword>
<reference evidence="2 3" key="1">
    <citation type="submission" date="2024-03" db="EMBL/GenBank/DDBJ databases">
        <title>Two novel species of the genus Flavobacterium exhibiting potentially degradation of complex polysaccharides.</title>
        <authorList>
            <person name="Lian X."/>
        </authorList>
    </citation>
    <scope>NUCLEOTIDE SEQUENCE [LARGE SCALE GENOMIC DNA]</scope>
    <source>
        <strain evidence="2 3">N6</strain>
    </source>
</reference>
<feature type="compositionally biased region" description="Basic and acidic residues" evidence="1">
    <location>
        <begin position="1"/>
        <end position="15"/>
    </location>
</feature>
<proteinExistence type="predicted"/>
<dbReference type="Proteomes" id="UP001468798">
    <property type="component" value="Unassembled WGS sequence"/>
</dbReference>
<dbReference type="RefSeq" id="WP_342693179.1">
    <property type="nucleotide sequence ID" value="NZ_JBCGDP010000023.1"/>
</dbReference>
<name>A0ABU9NWZ9_9FLAO</name>
<gene>
    <name evidence="2" type="ORF">WFZ86_17775</name>
</gene>
<sequence>MDHVYEKNDPTKNEVHATTSEDPVSRNIVIKISKQILSPDGTMRQTKIENAKTIFHECIHAYLFVKAGNSNVGVDFVSTLNEMYPTPLAQHDFMYNNMIPTMQKVLGEIRDLVTKTPRRTILEGYTMHPTINPLTNAPFNWADFYKFISYSGLDEASCFKEYVLKDSNLLSLFNQYVTAGKIELDR</sequence>
<evidence type="ECO:0000256" key="1">
    <source>
        <dbReference type="SAM" id="MobiDB-lite"/>
    </source>
</evidence>
<protein>
    <recommendedName>
        <fullName evidence="4">SprT-like family protein</fullName>
    </recommendedName>
</protein>
<organism evidence="2 3">
    <name type="scientific">Flavobacterium polysaccharolyticum</name>
    <dbReference type="NCBI Taxonomy" id="3133148"/>
    <lineage>
        <taxon>Bacteria</taxon>
        <taxon>Pseudomonadati</taxon>
        <taxon>Bacteroidota</taxon>
        <taxon>Flavobacteriia</taxon>
        <taxon>Flavobacteriales</taxon>
        <taxon>Flavobacteriaceae</taxon>
        <taxon>Flavobacterium</taxon>
    </lineage>
</organism>
<feature type="region of interest" description="Disordered" evidence="1">
    <location>
        <begin position="1"/>
        <end position="20"/>
    </location>
</feature>
<evidence type="ECO:0000313" key="2">
    <source>
        <dbReference type="EMBL" id="MEM0578357.1"/>
    </source>
</evidence>
<evidence type="ECO:0000313" key="3">
    <source>
        <dbReference type="Proteomes" id="UP001468798"/>
    </source>
</evidence>
<evidence type="ECO:0008006" key="4">
    <source>
        <dbReference type="Google" id="ProtNLM"/>
    </source>
</evidence>
<dbReference type="EMBL" id="JBCGDP010000023">
    <property type="protein sequence ID" value="MEM0578357.1"/>
    <property type="molecule type" value="Genomic_DNA"/>
</dbReference>
<accession>A0ABU9NWZ9</accession>
<comment type="caution">
    <text evidence="2">The sequence shown here is derived from an EMBL/GenBank/DDBJ whole genome shotgun (WGS) entry which is preliminary data.</text>
</comment>